<gene>
    <name evidence="1" type="ORF">HNP48_002680</name>
</gene>
<reference evidence="1 2" key="1">
    <citation type="submission" date="2020-08" db="EMBL/GenBank/DDBJ databases">
        <title>Functional genomics of gut bacteria from endangered species of beetles.</title>
        <authorList>
            <person name="Carlos-Shanley C."/>
        </authorList>
    </citation>
    <scope>NUCLEOTIDE SEQUENCE [LARGE SCALE GENOMIC DNA]</scope>
    <source>
        <strain evidence="1 2">S00198</strain>
    </source>
</reference>
<evidence type="ECO:0000313" key="1">
    <source>
        <dbReference type="EMBL" id="MBB6560008.1"/>
    </source>
</evidence>
<accession>A0A7X0U9G7</accession>
<comment type="caution">
    <text evidence="1">The sequence shown here is derived from an EMBL/GenBank/DDBJ whole genome shotgun (WGS) entry which is preliminary data.</text>
</comment>
<dbReference type="Proteomes" id="UP000575083">
    <property type="component" value="Unassembled WGS sequence"/>
</dbReference>
<proteinExistence type="predicted"/>
<name>A0A7X0U9G7_9BURK</name>
<organism evidence="1 2">
    <name type="scientific">Acidovorax soli</name>
    <dbReference type="NCBI Taxonomy" id="592050"/>
    <lineage>
        <taxon>Bacteria</taxon>
        <taxon>Pseudomonadati</taxon>
        <taxon>Pseudomonadota</taxon>
        <taxon>Betaproteobacteria</taxon>
        <taxon>Burkholderiales</taxon>
        <taxon>Comamonadaceae</taxon>
        <taxon>Acidovorax</taxon>
    </lineage>
</organism>
<protein>
    <recommendedName>
        <fullName evidence="3">Immunity protein 10</fullName>
    </recommendedName>
</protein>
<sequence>MRTQPNLTTRVLHAQCSASAYDACYEMAFVYCQDPAQRYCFSLTRYPERDEMELMVSDQVLTQVNDLDLSLDGSVLTARLDAGVADQLDGTGQYVIHLEASDEELQQLVLALEKIFEGKQGFKQVL</sequence>
<dbReference type="RefSeq" id="WP_184857563.1">
    <property type="nucleotide sequence ID" value="NZ_JACHLK010000004.1"/>
</dbReference>
<dbReference type="EMBL" id="JACHLK010000004">
    <property type="protein sequence ID" value="MBB6560008.1"/>
    <property type="molecule type" value="Genomic_DNA"/>
</dbReference>
<keyword evidence="2" id="KW-1185">Reference proteome</keyword>
<evidence type="ECO:0008006" key="3">
    <source>
        <dbReference type="Google" id="ProtNLM"/>
    </source>
</evidence>
<dbReference type="AlphaFoldDB" id="A0A7X0U9G7"/>
<evidence type="ECO:0000313" key="2">
    <source>
        <dbReference type="Proteomes" id="UP000575083"/>
    </source>
</evidence>